<accession>A0ABN8DIT4</accession>
<protein>
    <submittedName>
        <fullName evidence="3">UDP-N-acetylglucosamine--peptide N-acetylglucosaminyltransferase GtfA subunit</fullName>
        <ecNumber evidence="3">2.4.1.-</ecNumber>
    </submittedName>
</protein>
<dbReference type="Gene3D" id="3.40.50.2000">
    <property type="entry name" value="Glycogen Phosphorylase B"/>
    <property type="match status" value="2"/>
</dbReference>
<dbReference type="Proteomes" id="UP000838160">
    <property type="component" value="Unassembled WGS sequence"/>
</dbReference>
<feature type="domain" description="Glycosyltransferase subfamily 4-like N-terminal" evidence="2">
    <location>
        <begin position="17"/>
        <end position="171"/>
    </location>
</feature>
<dbReference type="Pfam" id="PF13439">
    <property type="entry name" value="Glyco_transf_4"/>
    <property type="match status" value="1"/>
</dbReference>
<comment type="caution">
    <text evidence="3">The sequence shown here is derived from an EMBL/GenBank/DDBJ whole genome shotgun (WGS) entry which is preliminary data.</text>
</comment>
<dbReference type="GO" id="GO:0016757">
    <property type="term" value="F:glycosyltransferase activity"/>
    <property type="evidence" value="ECO:0007669"/>
    <property type="project" value="UniProtKB-KW"/>
</dbReference>
<evidence type="ECO:0000259" key="1">
    <source>
        <dbReference type="Pfam" id="PF00534"/>
    </source>
</evidence>
<dbReference type="EMBL" id="CAKLCM010000003">
    <property type="protein sequence ID" value="CAH0529054.1"/>
    <property type="molecule type" value="Genomic_DNA"/>
</dbReference>
<dbReference type="CDD" id="cd03811">
    <property type="entry name" value="GT4_GT28_WabH-like"/>
    <property type="match status" value="1"/>
</dbReference>
<name>A0ABN8DIT4_9VIBR</name>
<evidence type="ECO:0000313" key="3">
    <source>
        <dbReference type="EMBL" id="CAH0529054.1"/>
    </source>
</evidence>
<dbReference type="EC" id="2.4.1.-" evidence="3"/>
<dbReference type="SUPFAM" id="SSF53756">
    <property type="entry name" value="UDP-Glycosyltransferase/glycogen phosphorylase"/>
    <property type="match status" value="1"/>
</dbReference>
<proteinExistence type="predicted"/>
<organism evidence="3 4">
    <name type="scientific">Vibrio hippocampi</name>
    <dbReference type="NCBI Taxonomy" id="654686"/>
    <lineage>
        <taxon>Bacteria</taxon>
        <taxon>Pseudomonadati</taxon>
        <taxon>Pseudomonadota</taxon>
        <taxon>Gammaproteobacteria</taxon>
        <taxon>Vibrionales</taxon>
        <taxon>Vibrionaceae</taxon>
        <taxon>Vibrio</taxon>
    </lineage>
</organism>
<dbReference type="PANTHER" id="PTHR12526:SF630">
    <property type="entry name" value="GLYCOSYLTRANSFERASE"/>
    <property type="match status" value="1"/>
</dbReference>
<keyword evidence="3" id="KW-0808">Transferase</keyword>
<dbReference type="InterPro" id="IPR001296">
    <property type="entry name" value="Glyco_trans_1"/>
</dbReference>
<sequence length="360" mass="40279">MKSKKILFVHKDFVTSGGVERVTLNLANQFREDGHKVSFFISSSLTEQEVEIINDFDYVTATGGFFAKVRKLSSFIERGKFDVVVGAKEQANILIWACYLKNRRFTPVLARHCAFDVSDQKLSPRMLKLLYNVYAASGIKIVSVSKALQDYIRDNTFFNKSKVSYCPNPVVSDKIYHLAQNNTENFQFNEPYYCSVGRLCEQKGFDLLLHAYAQAKQQNPELPKLVIVGEGPDKESLEALSRSLGLEGNVFFAGFNRNPYFIMKHSEGFILSSRHEGLPTVLIEALALQSAIVSFDCPTGPKEILKQGELGYLVENGNVDALARSIVKAYKAPIKYAATAASEYGYKVAAEQYYKVFSGA</sequence>
<evidence type="ECO:0000313" key="4">
    <source>
        <dbReference type="Proteomes" id="UP000838160"/>
    </source>
</evidence>
<evidence type="ECO:0000259" key="2">
    <source>
        <dbReference type="Pfam" id="PF13439"/>
    </source>
</evidence>
<keyword evidence="3" id="KW-0328">Glycosyltransferase</keyword>
<dbReference type="InterPro" id="IPR028098">
    <property type="entry name" value="Glyco_trans_4-like_N"/>
</dbReference>
<keyword evidence="4" id="KW-1185">Reference proteome</keyword>
<reference evidence="3" key="1">
    <citation type="submission" date="2021-12" db="EMBL/GenBank/DDBJ databases">
        <authorList>
            <person name="Rodrigo-Torres L."/>
            <person name="Arahal R. D."/>
            <person name="Lucena T."/>
        </authorList>
    </citation>
    <scope>NUCLEOTIDE SEQUENCE</scope>
    <source>
        <strain evidence="3">CECT 8226</strain>
    </source>
</reference>
<gene>
    <name evidence="3" type="primary">gtfA</name>
    <name evidence="3" type="ORF">VHP8226_03027</name>
</gene>
<dbReference type="Pfam" id="PF00534">
    <property type="entry name" value="Glycos_transf_1"/>
    <property type="match status" value="1"/>
</dbReference>
<feature type="domain" description="Glycosyl transferase family 1" evidence="1">
    <location>
        <begin position="186"/>
        <end position="344"/>
    </location>
</feature>
<dbReference type="RefSeq" id="WP_237485881.1">
    <property type="nucleotide sequence ID" value="NZ_CAKLCM010000003.1"/>
</dbReference>
<dbReference type="PANTHER" id="PTHR12526">
    <property type="entry name" value="GLYCOSYLTRANSFERASE"/>
    <property type="match status" value="1"/>
</dbReference>